<dbReference type="GO" id="GO:0032153">
    <property type="term" value="C:cell division site"/>
    <property type="evidence" value="ECO:0007669"/>
    <property type="project" value="TreeGrafter"/>
</dbReference>
<sequence>MSYRTFCIPGVVLLACAFVLSFLVSISVPHLRDFDIVRVSQVQDGQTLKQFRASYSRRGYCVGSQCEDPGHGYELLLFSLQNGSSAIIGSSWTRGLAVHPVATGFIFVALLLSLSSHVTVTLAACIVSFLAAFLTFLAFIIDIVLDAYVHHQIGKISGVGDVTVAAGPAFWLTLVTLILLLLAGCTVCFGRRRAYGGSSDSFKMSEFGSGGFLSRFRR</sequence>
<organism evidence="2 3">
    <name type="scientific">Jaapia argillacea MUCL 33604</name>
    <dbReference type="NCBI Taxonomy" id="933084"/>
    <lineage>
        <taxon>Eukaryota</taxon>
        <taxon>Fungi</taxon>
        <taxon>Dikarya</taxon>
        <taxon>Basidiomycota</taxon>
        <taxon>Agaricomycotina</taxon>
        <taxon>Agaricomycetes</taxon>
        <taxon>Agaricomycetidae</taxon>
        <taxon>Jaapiales</taxon>
        <taxon>Jaapiaceae</taxon>
        <taxon>Jaapia</taxon>
    </lineage>
</organism>
<dbReference type="InterPro" id="IPR009571">
    <property type="entry name" value="SUR7/Rim9-like_fungi"/>
</dbReference>
<dbReference type="Proteomes" id="UP000027265">
    <property type="component" value="Unassembled WGS sequence"/>
</dbReference>
<proteinExistence type="predicted"/>
<dbReference type="GO" id="GO:0005886">
    <property type="term" value="C:plasma membrane"/>
    <property type="evidence" value="ECO:0007669"/>
    <property type="project" value="InterPro"/>
</dbReference>
<dbReference type="InParanoid" id="A0A067PMA3"/>
<evidence type="ECO:0000256" key="1">
    <source>
        <dbReference type="SAM" id="Phobius"/>
    </source>
</evidence>
<dbReference type="InterPro" id="IPR051380">
    <property type="entry name" value="pH-response_reg_palI/RIM9"/>
</dbReference>
<dbReference type="Pfam" id="PF06687">
    <property type="entry name" value="SUR7"/>
    <property type="match status" value="1"/>
</dbReference>
<evidence type="ECO:0000313" key="2">
    <source>
        <dbReference type="EMBL" id="KDQ52432.1"/>
    </source>
</evidence>
<accession>A0A067PMA3</accession>
<dbReference type="HOGENOM" id="CLU_088627_0_0_1"/>
<gene>
    <name evidence="2" type="ORF">JAAARDRAFT_61958</name>
</gene>
<dbReference type="EMBL" id="KL197740">
    <property type="protein sequence ID" value="KDQ52432.1"/>
    <property type="molecule type" value="Genomic_DNA"/>
</dbReference>
<keyword evidence="1" id="KW-1133">Transmembrane helix</keyword>
<dbReference type="AlphaFoldDB" id="A0A067PMA3"/>
<evidence type="ECO:0000313" key="3">
    <source>
        <dbReference type="Proteomes" id="UP000027265"/>
    </source>
</evidence>
<dbReference type="STRING" id="933084.A0A067PMA3"/>
<dbReference type="GO" id="GO:0035838">
    <property type="term" value="C:growing cell tip"/>
    <property type="evidence" value="ECO:0007669"/>
    <property type="project" value="TreeGrafter"/>
</dbReference>
<feature type="transmembrane region" description="Helical" evidence="1">
    <location>
        <begin position="7"/>
        <end position="28"/>
    </location>
</feature>
<keyword evidence="3" id="KW-1185">Reference proteome</keyword>
<feature type="transmembrane region" description="Helical" evidence="1">
    <location>
        <begin position="169"/>
        <end position="189"/>
    </location>
</feature>
<dbReference type="PANTHER" id="PTHR28013">
    <property type="entry name" value="PROTEIN DCV1-RELATED"/>
    <property type="match status" value="1"/>
</dbReference>
<protein>
    <recommendedName>
        <fullName evidence="4">Pali-domain-containing protein</fullName>
    </recommendedName>
</protein>
<evidence type="ECO:0008006" key="4">
    <source>
        <dbReference type="Google" id="ProtNLM"/>
    </source>
</evidence>
<feature type="transmembrane region" description="Helical" evidence="1">
    <location>
        <begin position="96"/>
        <end position="114"/>
    </location>
</feature>
<keyword evidence="1" id="KW-0812">Transmembrane</keyword>
<dbReference type="PANTHER" id="PTHR28013:SF4">
    <property type="entry name" value="MARVEL DOMAIN-CONTAINING PROTEIN"/>
    <property type="match status" value="1"/>
</dbReference>
<name>A0A067PMA3_9AGAM</name>
<feature type="transmembrane region" description="Helical" evidence="1">
    <location>
        <begin position="121"/>
        <end position="149"/>
    </location>
</feature>
<dbReference type="PROSITE" id="PS51257">
    <property type="entry name" value="PROKAR_LIPOPROTEIN"/>
    <property type="match status" value="1"/>
</dbReference>
<dbReference type="OrthoDB" id="2354757at2759"/>
<keyword evidence="1" id="KW-0472">Membrane</keyword>
<reference evidence="3" key="1">
    <citation type="journal article" date="2014" name="Proc. Natl. Acad. Sci. U.S.A.">
        <title>Extensive sampling of basidiomycete genomes demonstrates inadequacy of the white-rot/brown-rot paradigm for wood decay fungi.</title>
        <authorList>
            <person name="Riley R."/>
            <person name="Salamov A.A."/>
            <person name="Brown D.W."/>
            <person name="Nagy L.G."/>
            <person name="Floudas D."/>
            <person name="Held B.W."/>
            <person name="Levasseur A."/>
            <person name="Lombard V."/>
            <person name="Morin E."/>
            <person name="Otillar R."/>
            <person name="Lindquist E.A."/>
            <person name="Sun H."/>
            <person name="LaButti K.M."/>
            <person name="Schmutz J."/>
            <person name="Jabbour D."/>
            <person name="Luo H."/>
            <person name="Baker S.E."/>
            <person name="Pisabarro A.G."/>
            <person name="Walton J.D."/>
            <person name="Blanchette R.A."/>
            <person name="Henrissat B."/>
            <person name="Martin F."/>
            <person name="Cullen D."/>
            <person name="Hibbett D.S."/>
            <person name="Grigoriev I.V."/>
        </authorList>
    </citation>
    <scope>NUCLEOTIDE SEQUENCE [LARGE SCALE GENOMIC DNA]</scope>
    <source>
        <strain evidence="3">MUCL 33604</strain>
    </source>
</reference>